<protein>
    <recommendedName>
        <fullName evidence="1">Putative tail fiber protein gp53-like C-terminal domain-containing protein</fullName>
    </recommendedName>
</protein>
<reference evidence="3" key="1">
    <citation type="submission" date="2019-05" db="EMBL/GenBank/DDBJ databases">
        <title>Complete genome sequencing of Dialister sp. strain 5BBH33.</title>
        <authorList>
            <person name="Sakamoto M."/>
            <person name="Murakami T."/>
            <person name="Mori H."/>
        </authorList>
    </citation>
    <scope>NUCLEOTIDE SEQUENCE [LARGE SCALE GENOMIC DNA]</scope>
    <source>
        <strain evidence="3">5BBH33</strain>
    </source>
</reference>
<dbReference type="AlphaFoldDB" id="A0A8D5A3Z1"/>
<evidence type="ECO:0000313" key="2">
    <source>
        <dbReference type="EMBL" id="BBK24459.1"/>
    </source>
</evidence>
<accession>A0A8D5A3Z1</accession>
<dbReference type="Pfam" id="PF21882">
    <property type="entry name" value="Gp53-like_C"/>
    <property type="match status" value="1"/>
</dbReference>
<proteinExistence type="predicted"/>
<keyword evidence="3" id="KW-1185">Reference proteome</keyword>
<evidence type="ECO:0000259" key="1">
    <source>
        <dbReference type="Pfam" id="PF21882"/>
    </source>
</evidence>
<dbReference type="Gene3D" id="2.60.40.3940">
    <property type="match status" value="1"/>
</dbReference>
<name>A0A8D5A3Z1_9FIRM</name>
<feature type="domain" description="Putative tail fiber protein gp53-like C-terminal" evidence="1">
    <location>
        <begin position="4"/>
        <end position="61"/>
    </location>
</feature>
<dbReference type="InterPro" id="IPR054075">
    <property type="entry name" value="Gp53-like_C"/>
</dbReference>
<dbReference type="KEGG" id="dho:Dia5BBH33_03940"/>
<dbReference type="EMBL" id="AP019697">
    <property type="protein sequence ID" value="BBK24459.1"/>
    <property type="molecule type" value="Genomic_DNA"/>
</dbReference>
<evidence type="ECO:0000313" key="3">
    <source>
        <dbReference type="Proteomes" id="UP000320585"/>
    </source>
</evidence>
<dbReference type="Proteomes" id="UP000320585">
    <property type="component" value="Chromosome"/>
</dbReference>
<gene>
    <name evidence="2" type="ORF">Dia5BBH33_03940</name>
</gene>
<organism evidence="2 3">
    <name type="scientific">Dialister hominis</name>
    <dbReference type="NCBI Taxonomy" id="2582419"/>
    <lineage>
        <taxon>Bacteria</taxon>
        <taxon>Bacillati</taxon>
        <taxon>Bacillota</taxon>
        <taxon>Negativicutes</taxon>
        <taxon>Veillonellales</taxon>
        <taxon>Veillonellaceae</taxon>
        <taxon>Dialister</taxon>
    </lineage>
</organism>
<sequence length="62" mass="6566">MLTALPIAFNNNGYTLVATANGEVSNSGSIRVVKVLSQNQIQIISDGQPTESKGSYWIAIGK</sequence>